<keyword evidence="3" id="KW-1185">Reference proteome</keyword>
<dbReference type="EMBL" id="KN847322">
    <property type="protein sequence ID" value="KIW51445.1"/>
    <property type="molecule type" value="Genomic_DNA"/>
</dbReference>
<feature type="compositionally biased region" description="Pro residues" evidence="1">
    <location>
        <begin position="320"/>
        <end position="330"/>
    </location>
</feature>
<evidence type="ECO:0000256" key="1">
    <source>
        <dbReference type="SAM" id="MobiDB-lite"/>
    </source>
</evidence>
<dbReference type="RefSeq" id="XP_013312029.1">
    <property type="nucleotide sequence ID" value="XM_013456575.1"/>
</dbReference>
<reference evidence="2 3" key="1">
    <citation type="submission" date="2015-01" db="EMBL/GenBank/DDBJ databases">
        <title>The Genome Sequence of Exophiala xenobiotica CBS118157.</title>
        <authorList>
            <consortium name="The Broad Institute Genomics Platform"/>
            <person name="Cuomo C."/>
            <person name="de Hoog S."/>
            <person name="Gorbushina A."/>
            <person name="Stielow B."/>
            <person name="Teixiera M."/>
            <person name="Abouelleil A."/>
            <person name="Chapman S.B."/>
            <person name="Priest M."/>
            <person name="Young S.K."/>
            <person name="Wortman J."/>
            <person name="Nusbaum C."/>
            <person name="Birren B."/>
        </authorList>
    </citation>
    <scope>NUCLEOTIDE SEQUENCE [LARGE SCALE GENOMIC DNA]</scope>
    <source>
        <strain evidence="2 3">CBS 118157</strain>
    </source>
</reference>
<dbReference type="GeneID" id="25332071"/>
<dbReference type="OrthoDB" id="10254945at2759"/>
<gene>
    <name evidence="2" type="ORF">PV05_10163</name>
</gene>
<organism evidence="2 3">
    <name type="scientific">Exophiala xenobiotica</name>
    <dbReference type="NCBI Taxonomy" id="348802"/>
    <lineage>
        <taxon>Eukaryota</taxon>
        <taxon>Fungi</taxon>
        <taxon>Dikarya</taxon>
        <taxon>Ascomycota</taxon>
        <taxon>Pezizomycotina</taxon>
        <taxon>Eurotiomycetes</taxon>
        <taxon>Chaetothyriomycetidae</taxon>
        <taxon>Chaetothyriales</taxon>
        <taxon>Herpotrichiellaceae</taxon>
        <taxon>Exophiala</taxon>
    </lineage>
</organism>
<accession>A0A0D2E9Y7</accession>
<feature type="region of interest" description="Disordered" evidence="1">
    <location>
        <begin position="317"/>
        <end position="345"/>
    </location>
</feature>
<feature type="compositionally biased region" description="Polar residues" evidence="1">
    <location>
        <begin position="438"/>
        <end position="455"/>
    </location>
</feature>
<proteinExistence type="predicted"/>
<sequence length="483" mass="54894">MSDDSDNGDLHGFDIHPIWRYEAFREANFRHNLAGSDLDMARHNLAPQLYERMEPALRLATLFLIMANGDLARIMYGSLETQNNEAGQPEQRLKDWRGTPAKLKAFERELVQISKQYRFTWLPYLAANLQEDCPYEKTDTAITEVMMCPLHQRPLKKYYVQSALGTHWREFLERWDWDTMDQAEKDSRLLLLAVTLIHELAHAVWCHRLTSFYEYNQRYPGKLDFDPTEPKMGMRSWAECGYVVEEMTLGGFLSFSNVVPSTTIPPYPVPPVNKVLFTTINPQTGAWRINEKARKNKRRRAINSITRTMTTSIELGDIRTPPPVVAPPRPRTQGKKLPLAWRGPDGRFVMPSEERSQEDMPIKVAKPISHVQTQNRDVQDINQKLSTPHDRSGCISGSSPGPAPLVETQYATCAHARPVILQPAPKRKESVARLSGVAQGQASFGSSPRVKSQKVQLEEASIPGRVEDDVGHYTQPQVPKGWA</sequence>
<evidence type="ECO:0000313" key="3">
    <source>
        <dbReference type="Proteomes" id="UP000054342"/>
    </source>
</evidence>
<name>A0A0D2E9Y7_9EURO</name>
<evidence type="ECO:0000313" key="2">
    <source>
        <dbReference type="EMBL" id="KIW51445.1"/>
    </source>
</evidence>
<feature type="region of interest" description="Disordered" evidence="1">
    <location>
        <begin position="434"/>
        <end position="483"/>
    </location>
</feature>
<dbReference type="HOGENOM" id="CLU_565031_0_0_1"/>
<protein>
    <submittedName>
        <fullName evidence="2">Uncharacterized protein</fullName>
    </submittedName>
</protein>
<dbReference type="Proteomes" id="UP000054342">
    <property type="component" value="Unassembled WGS sequence"/>
</dbReference>
<dbReference type="AlphaFoldDB" id="A0A0D2E9Y7"/>